<gene>
    <name evidence="4" type="ORF">EXIGLDRAFT_672884</name>
</gene>
<dbReference type="PANTHER" id="PTHR10366">
    <property type="entry name" value="NAD DEPENDENT EPIMERASE/DEHYDRATASE"/>
    <property type="match status" value="1"/>
</dbReference>
<dbReference type="OrthoDB" id="2735536at2759"/>
<organism evidence="4 5">
    <name type="scientific">Exidia glandulosa HHB12029</name>
    <dbReference type="NCBI Taxonomy" id="1314781"/>
    <lineage>
        <taxon>Eukaryota</taxon>
        <taxon>Fungi</taxon>
        <taxon>Dikarya</taxon>
        <taxon>Basidiomycota</taxon>
        <taxon>Agaricomycotina</taxon>
        <taxon>Agaricomycetes</taxon>
        <taxon>Auriculariales</taxon>
        <taxon>Exidiaceae</taxon>
        <taxon>Exidia</taxon>
    </lineage>
</organism>
<dbReference type="AlphaFoldDB" id="A0A165JCA6"/>
<evidence type="ECO:0000256" key="1">
    <source>
        <dbReference type="ARBA" id="ARBA00023002"/>
    </source>
</evidence>
<evidence type="ECO:0000256" key="2">
    <source>
        <dbReference type="ARBA" id="ARBA00023445"/>
    </source>
</evidence>
<keyword evidence="5" id="KW-1185">Reference proteome</keyword>
<comment type="similarity">
    <text evidence="2">Belongs to the NAD(P)-dependent epimerase/dehydratase family. Dihydroflavonol-4-reductase subfamily.</text>
</comment>
<keyword evidence="1" id="KW-0560">Oxidoreductase</keyword>
<accession>A0A165JCA6</accession>
<dbReference type="InParanoid" id="A0A165JCA6"/>
<dbReference type="GO" id="GO:0016616">
    <property type="term" value="F:oxidoreductase activity, acting on the CH-OH group of donors, NAD or NADP as acceptor"/>
    <property type="evidence" value="ECO:0007669"/>
    <property type="project" value="TreeGrafter"/>
</dbReference>
<dbReference type="Pfam" id="PF01370">
    <property type="entry name" value="Epimerase"/>
    <property type="match status" value="1"/>
</dbReference>
<feature type="domain" description="NAD-dependent epimerase/dehydratase" evidence="3">
    <location>
        <begin position="10"/>
        <end position="222"/>
    </location>
</feature>
<dbReference type="STRING" id="1314781.A0A165JCA6"/>
<evidence type="ECO:0000313" key="5">
    <source>
        <dbReference type="Proteomes" id="UP000077266"/>
    </source>
</evidence>
<reference evidence="4 5" key="1">
    <citation type="journal article" date="2016" name="Mol. Biol. Evol.">
        <title>Comparative Genomics of Early-Diverging Mushroom-Forming Fungi Provides Insights into the Origins of Lignocellulose Decay Capabilities.</title>
        <authorList>
            <person name="Nagy L.G."/>
            <person name="Riley R."/>
            <person name="Tritt A."/>
            <person name="Adam C."/>
            <person name="Daum C."/>
            <person name="Floudas D."/>
            <person name="Sun H."/>
            <person name="Yadav J.S."/>
            <person name="Pangilinan J."/>
            <person name="Larsson K.H."/>
            <person name="Matsuura K."/>
            <person name="Barry K."/>
            <person name="Labutti K."/>
            <person name="Kuo R."/>
            <person name="Ohm R.A."/>
            <person name="Bhattacharya S.S."/>
            <person name="Shirouzu T."/>
            <person name="Yoshinaga Y."/>
            <person name="Martin F.M."/>
            <person name="Grigoriev I.V."/>
            <person name="Hibbett D.S."/>
        </authorList>
    </citation>
    <scope>NUCLEOTIDE SEQUENCE [LARGE SCALE GENOMIC DNA]</scope>
    <source>
        <strain evidence="4 5">HHB12029</strain>
    </source>
</reference>
<dbReference type="Gene3D" id="3.40.50.720">
    <property type="entry name" value="NAD(P)-binding Rossmann-like Domain"/>
    <property type="match status" value="1"/>
</dbReference>
<evidence type="ECO:0000313" key="4">
    <source>
        <dbReference type="EMBL" id="KZV94640.1"/>
    </source>
</evidence>
<dbReference type="InterPro" id="IPR050425">
    <property type="entry name" value="NAD(P)_dehydrat-like"/>
</dbReference>
<evidence type="ECO:0000259" key="3">
    <source>
        <dbReference type="Pfam" id="PF01370"/>
    </source>
</evidence>
<dbReference type="InterPro" id="IPR001509">
    <property type="entry name" value="Epimerase_deHydtase"/>
</dbReference>
<proteinExistence type="inferred from homology"/>
<dbReference type="SUPFAM" id="SSF51735">
    <property type="entry name" value="NAD(P)-binding Rossmann-fold domains"/>
    <property type="match status" value="1"/>
</dbReference>
<protein>
    <submittedName>
        <fullName evidence="4">NAD(P)-binding protein</fullName>
    </submittedName>
</protein>
<dbReference type="EMBL" id="KV425969">
    <property type="protein sequence ID" value="KZV94640.1"/>
    <property type="molecule type" value="Genomic_DNA"/>
</dbReference>
<sequence length="351" mass="37944">MPAVSAPAKVLVTGATGYIAAHVVHAYLAAGFSVIGTVRSAPRGDYLVNLFNAEFPGKFEYALVSDIEAAGALDDLARQVDVIAHTASPVNQPAGDFDPQVLIGPALNGTKNVLKSAAVQGSKVKRVVITGSVVSVFRSAPPGYAFTERDWNDEAVGLVESQGKSAPGVLKYIASKVLAERAAWAFLEETTPKPKFDIVHVLPSYVYGPIISDVKKVDELPFSFARLYEYLAFPEKTASIPPGSFVDVRDVGRIHVDASTRQDVAGRRLIAASPVPLTVQDFYDAYYNLPESLRAKLPFNVPRGTPGSGDAERGELLRFSDESQKTLGWELRTFEETVRDSLQGLVDRHIL</sequence>
<dbReference type="InterPro" id="IPR036291">
    <property type="entry name" value="NAD(P)-bd_dom_sf"/>
</dbReference>
<name>A0A165JCA6_EXIGL</name>
<dbReference type="PANTHER" id="PTHR10366:SF564">
    <property type="entry name" value="STEROL-4-ALPHA-CARBOXYLATE 3-DEHYDROGENASE, DECARBOXYLATING"/>
    <property type="match status" value="1"/>
</dbReference>
<dbReference type="Proteomes" id="UP000077266">
    <property type="component" value="Unassembled WGS sequence"/>
</dbReference>